<name>A0A438HYL9_VITVI</name>
<comment type="caution">
    <text evidence="2">The sequence shown here is derived from an EMBL/GenBank/DDBJ whole genome shotgun (WGS) entry which is preliminary data.</text>
</comment>
<feature type="region of interest" description="Disordered" evidence="1">
    <location>
        <begin position="1"/>
        <end position="20"/>
    </location>
</feature>
<sequence>MDRRGVVSTSNRSQRDGTKVSKFEHSIMDHPMDELPKQQFQARFHILNSITIQLLDKEALMTNGLLQDLIYFTNEKFVTGLHFPIPFLFKQFLHFSKIPPTYIHPNVIQILMGCSLLDVLYQLDLSLLEIIFAYTVKMSPKESPWSGSIERSDQQFKLNGSLELPSGSILSPQPHSTAIRDVPSWEEEKLENKTLQIEVWANFVKEKKDHKVAYQKQVDDMFFYEYIYNMRKHGIIDDIPSIQSYDEIELCEVIQVVDGQGA</sequence>
<evidence type="ECO:0000313" key="3">
    <source>
        <dbReference type="Proteomes" id="UP000288805"/>
    </source>
</evidence>
<gene>
    <name evidence="2" type="ORF">CK203_043600</name>
</gene>
<evidence type="ECO:0000313" key="2">
    <source>
        <dbReference type="EMBL" id="RVW89556.1"/>
    </source>
</evidence>
<dbReference type="AlphaFoldDB" id="A0A438HYL9"/>
<reference evidence="2 3" key="1">
    <citation type="journal article" date="2018" name="PLoS Genet.">
        <title>Population sequencing reveals clonal diversity and ancestral inbreeding in the grapevine cultivar Chardonnay.</title>
        <authorList>
            <person name="Roach M.J."/>
            <person name="Johnson D.L."/>
            <person name="Bohlmann J."/>
            <person name="van Vuuren H.J."/>
            <person name="Jones S.J."/>
            <person name="Pretorius I.S."/>
            <person name="Schmidt S.A."/>
            <person name="Borneman A.R."/>
        </authorList>
    </citation>
    <scope>NUCLEOTIDE SEQUENCE [LARGE SCALE GENOMIC DNA]</scope>
    <source>
        <strain evidence="3">cv. Chardonnay</strain>
        <tissue evidence="2">Leaf</tissue>
    </source>
</reference>
<dbReference type="EMBL" id="QGNW01000163">
    <property type="protein sequence ID" value="RVW89556.1"/>
    <property type="molecule type" value="Genomic_DNA"/>
</dbReference>
<evidence type="ECO:0000256" key="1">
    <source>
        <dbReference type="SAM" id="MobiDB-lite"/>
    </source>
</evidence>
<dbReference type="Proteomes" id="UP000288805">
    <property type="component" value="Unassembled WGS sequence"/>
</dbReference>
<protein>
    <submittedName>
        <fullName evidence="2">Uncharacterized protein</fullName>
    </submittedName>
</protein>
<proteinExistence type="predicted"/>
<accession>A0A438HYL9</accession>
<organism evidence="2 3">
    <name type="scientific">Vitis vinifera</name>
    <name type="common">Grape</name>
    <dbReference type="NCBI Taxonomy" id="29760"/>
    <lineage>
        <taxon>Eukaryota</taxon>
        <taxon>Viridiplantae</taxon>
        <taxon>Streptophyta</taxon>
        <taxon>Embryophyta</taxon>
        <taxon>Tracheophyta</taxon>
        <taxon>Spermatophyta</taxon>
        <taxon>Magnoliopsida</taxon>
        <taxon>eudicotyledons</taxon>
        <taxon>Gunneridae</taxon>
        <taxon>Pentapetalae</taxon>
        <taxon>rosids</taxon>
        <taxon>Vitales</taxon>
        <taxon>Vitaceae</taxon>
        <taxon>Viteae</taxon>
        <taxon>Vitis</taxon>
    </lineage>
</organism>